<comment type="caution">
    <text evidence="1">The sequence shown here is derived from an EMBL/GenBank/DDBJ whole genome shotgun (WGS) entry which is preliminary data.</text>
</comment>
<evidence type="ECO:0000313" key="2">
    <source>
        <dbReference type="Proteomes" id="UP001501126"/>
    </source>
</evidence>
<organism evidence="1 2">
    <name type="scientific">Wandonia haliotis</name>
    <dbReference type="NCBI Taxonomy" id="574963"/>
    <lineage>
        <taxon>Bacteria</taxon>
        <taxon>Pseudomonadati</taxon>
        <taxon>Bacteroidota</taxon>
        <taxon>Flavobacteriia</taxon>
        <taxon>Flavobacteriales</taxon>
        <taxon>Crocinitomicaceae</taxon>
        <taxon>Wandonia</taxon>
    </lineage>
</organism>
<dbReference type="Proteomes" id="UP001501126">
    <property type="component" value="Unassembled WGS sequence"/>
</dbReference>
<protein>
    <submittedName>
        <fullName evidence="1">Uncharacterized protein</fullName>
    </submittedName>
</protein>
<keyword evidence="2" id="KW-1185">Reference proteome</keyword>
<sequence length="117" mass="13413">MAHELKHLYQFEIGTLSFDKETGGAGYLYDATDEIEAYNRQSYYIGMVRIRNMTAADIRNLNPAYSNLKDGPLNKYSRLQKIFEGTPEGDAWLKTLSEEKRKLQFLGSGVDKLDLVR</sequence>
<evidence type="ECO:0000313" key="1">
    <source>
        <dbReference type="EMBL" id="GAA0874350.1"/>
    </source>
</evidence>
<gene>
    <name evidence="1" type="ORF">GCM10009118_07580</name>
</gene>
<accession>A0ABN1MM81</accession>
<name>A0ABN1MM81_9FLAO</name>
<reference evidence="1 2" key="1">
    <citation type="journal article" date="2019" name="Int. J. Syst. Evol. Microbiol.">
        <title>The Global Catalogue of Microorganisms (GCM) 10K type strain sequencing project: providing services to taxonomists for standard genome sequencing and annotation.</title>
        <authorList>
            <consortium name="The Broad Institute Genomics Platform"/>
            <consortium name="The Broad Institute Genome Sequencing Center for Infectious Disease"/>
            <person name="Wu L."/>
            <person name="Ma J."/>
        </authorList>
    </citation>
    <scope>NUCLEOTIDE SEQUENCE [LARGE SCALE GENOMIC DNA]</scope>
    <source>
        <strain evidence="1 2">JCM 16083</strain>
    </source>
</reference>
<proteinExistence type="predicted"/>
<dbReference type="EMBL" id="BAAAFH010000003">
    <property type="protein sequence ID" value="GAA0874350.1"/>
    <property type="molecule type" value="Genomic_DNA"/>
</dbReference>
<dbReference type="RefSeq" id="WP_343785252.1">
    <property type="nucleotide sequence ID" value="NZ_BAAAFH010000003.1"/>
</dbReference>